<organism evidence="2 3">
    <name type="scientific">Ornithinimicrobium cryptoxanthini</name>
    <dbReference type="NCBI Taxonomy" id="2934161"/>
    <lineage>
        <taxon>Bacteria</taxon>
        <taxon>Bacillati</taxon>
        <taxon>Actinomycetota</taxon>
        <taxon>Actinomycetes</taxon>
        <taxon>Micrococcales</taxon>
        <taxon>Ornithinimicrobiaceae</taxon>
        <taxon>Ornithinimicrobium</taxon>
    </lineage>
</organism>
<reference evidence="2" key="1">
    <citation type="submission" date="2022-06" db="EMBL/GenBank/DDBJ databases">
        <title>Ornithinimicrobium JY.X270.</title>
        <authorList>
            <person name="Huang Y."/>
        </authorList>
    </citation>
    <scope>NUCLEOTIDE SEQUENCE</scope>
    <source>
        <strain evidence="2">JY.X270</strain>
    </source>
</reference>
<protein>
    <submittedName>
        <fullName evidence="2">Uncharacterized protein</fullName>
    </submittedName>
</protein>
<evidence type="ECO:0000313" key="3">
    <source>
        <dbReference type="Proteomes" id="UP001056535"/>
    </source>
</evidence>
<evidence type="ECO:0000313" key="2">
    <source>
        <dbReference type="EMBL" id="USQ74848.1"/>
    </source>
</evidence>
<accession>A0ABY4YDJ4</accession>
<sequence length="197" mass="21269">MNFVPDAAEPTSVASRRMGMRRRQPMAKGVRLAVATGVLCLLVAACESSPGSTPDQDHPGKTVTAEPPTSPRPDASTTADVSDIRLVDEADADLVLYVSNQSFTDSPVSIQIAIDGVQLVDQTFAIEGGHNWFTFPMSLPPGEHVLTATSGTGASIEQAIEIPDGEQRWAALDYWHSPKGEPRRFTWHISTEPIRFA</sequence>
<feature type="region of interest" description="Disordered" evidence="1">
    <location>
        <begin position="49"/>
        <end position="79"/>
    </location>
</feature>
<keyword evidence="3" id="KW-1185">Reference proteome</keyword>
<gene>
    <name evidence="2" type="ORF">NF557_09215</name>
</gene>
<dbReference type="RefSeq" id="WP_252618906.1">
    <property type="nucleotide sequence ID" value="NZ_CP099490.1"/>
</dbReference>
<proteinExistence type="predicted"/>
<evidence type="ECO:0000256" key="1">
    <source>
        <dbReference type="SAM" id="MobiDB-lite"/>
    </source>
</evidence>
<dbReference type="Proteomes" id="UP001056535">
    <property type="component" value="Chromosome"/>
</dbReference>
<dbReference type="EMBL" id="CP099490">
    <property type="protein sequence ID" value="USQ74848.1"/>
    <property type="molecule type" value="Genomic_DNA"/>
</dbReference>
<name>A0ABY4YDJ4_9MICO</name>
<feature type="region of interest" description="Disordered" evidence="1">
    <location>
        <begin position="1"/>
        <end position="22"/>
    </location>
</feature>